<sequence>MGDDETRVLLVRGEGYVAFTGSKAELGALVAEQLSDVLAPAE</sequence>
<comment type="caution">
    <text evidence="1">The sequence shown here is derived from an EMBL/GenBank/DDBJ whole genome shotgun (WGS) entry which is preliminary data.</text>
</comment>
<accession>A0A0P7GNR6</accession>
<name>A0A0P7GNR6_9EURY</name>
<evidence type="ECO:0000313" key="2">
    <source>
        <dbReference type="Proteomes" id="UP000050535"/>
    </source>
</evidence>
<dbReference type="AlphaFoldDB" id="A0A0P7GNR6"/>
<evidence type="ECO:0000313" key="1">
    <source>
        <dbReference type="EMBL" id="KPN30311.1"/>
    </source>
</evidence>
<organism evidence="1 2">
    <name type="scientific">Halolamina pelagica</name>
    <dbReference type="NCBI Taxonomy" id="699431"/>
    <lineage>
        <taxon>Archaea</taxon>
        <taxon>Methanobacteriati</taxon>
        <taxon>Methanobacteriota</taxon>
        <taxon>Stenosarchaea group</taxon>
        <taxon>Halobacteria</taxon>
        <taxon>Halobacteriales</taxon>
        <taxon>Haloferacaceae</taxon>
    </lineage>
</organism>
<dbReference type="EMBL" id="LGUC01000001">
    <property type="protein sequence ID" value="KPN30311.1"/>
    <property type="molecule type" value="Genomic_DNA"/>
</dbReference>
<dbReference type="Proteomes" id="UP000050535">
    <property type="component" value="Unassembled WGS sequence"/>
</dbReference>
<reference evidence="2" key="1">
    <citation type="submission" date="2013-11" db="EMBL/GenBank/DDBJ databases">
        <authorList>
            <person name="Hoang H.T."/>
            <person name="Killian M.L."/>
            <person name="Madson D.M."/>
            <person name="Arruda P.H.E."/>
            <person name="Sun D."/>
            <person name="Schwartz K.J."/>
            <person name="Yoon K."/>
        </authorList>
    </citation>
    <scope>NUCLEOTIDE SEQUENCE [LARGE SCALE GENOMIC DNA]</scope>
    <source>
        <strain evidence="2">CDK2</strain>
    </source>
</reference>
<proteinExistence type="predicted"/>
<gene>
    <name evidence="1" type="ORF">SY89_01038</name>
</gene>
<protein>
    <submittedName>
        <fullName evidence="1">Uncharacterized protein</fullName>
    </submittedName>
</protein>
<keyword evidence="2" id="KW-1185">Reference proteome</keyword>